<dbReference type="EMBL" id="CP051680">
    <property type="protein sequence ID" value="QJD82787.1"/>
    <property type="molecule type" value="Genomic_DNA"/>
</dbReference>
<evidence type="ECO:0000256" key="1">
    <source>
        <dbReference type="SAM" id="SignalP"/>
    </source>
</evidence>
<dbReference type="InterPro" id="IPR003961">
    <property type="entry name" value="FN3_dom"/>
</dbReference>
<evidence type="ECO:0000313" key="3">
    <source>
        <dbReference type="EMBL" id="QJD82787.1"/>
    </source>
</evidence>
<name>A0A7Z2VGP9_9BACL</name>
<feature type="signal peptide" evidence="1">
    <location>
        <begin position="1"/>
        <end position="26"/>
    </location>
</feature>
<dbReference type="InterPro" id="IPR036116">
    <property type="entry name" value="FN3_sf"/>
</dbReference>
<sequence>MKIFRNTRSLLLAILMLLPMTTQVFAESDTDNVSKPESVNAKWEVIVSPGDSQLTISFPKTLDSGIVPDTFTLRIKAEGKSEVPTPIILSTDTIESDIVTYTFTKLTNKTRYIIGVVTIKEGEYSVVGTAVSTPDIIPVIIDVKTVVGNGSVQLTFNKLEGTKVPTVYKIQWWYKIDKKGEPIYEKPVTIKSQSIKRQEVSYTFNKLKSGTIYHFDITAEKGADVLGQTIDIKAKPKASLKS</sequence>
<gene>
    <name evidence="3" type="ORF">HH215_06055</name>
</gene>
<feature type="domain" description="Fibronectin type-III" evidence="2">
    <location>
        <begin position="146"/>
        <end position="223"/>
    </location>
</feature>
<dbReference type="AlphaFoldDB" id="A0A7Z2VGP9"/>
<dbReference type="SUPFAM" id="SSF49265">
    <property type="entry name" value="Fibronectin type III"/>
    <property type="match status" value="1"/>
</dbReference>
<dbReference type="InterPro" id="IPR013783">
    <property type="entry name" value="Ig-like_fold"/>
</dbReference>
<organism evidence="3 4">
    <name type="scientific">Cohnella herbarum</name>
    <dbReference type="NCBI Taxonomy" id="2728023"/>
    <lineage>
        <taxon>Bacteria</taxon>
        <taxon>Bacillati</taxon>
        <taxon>Bacillota</taxon>
        <taxon>Bacilli</taxon>
        <taxon>Bacillales</taxon>
        <taxon>Paenibacillaceae</taxon>
        <taxon>Cohnella</taxon>
    </lineage>
</organism>
<dbReference type="Gene3D" id="2.60.40.10">
    <property type="entry name" value="Immunoglobulins"/>
    <property type="match status" value="1"/>
</dbReference>
<accession>A0A7Z2VGP9</accession>
<evidence type="ECO:0000313" key="4">
    <source>
        <dbReference type="Proteomes" id="UP000502248"/>
    </source>
</evidence>
<evidence type="ECO:0000259" key="2">
    <source>
        <dbReference type="Pfam" id="PF00041"/>
    </source>
</evidence>
<dbReference type="Proteomes" id="UP000502248">
    <property type="component" value="Chromosome"/>
</dbReference>
<dbReference type="Pfam" id="PF00041">
    <property type="entry name" value="fn3"/>
    <property type="match status" value="1"/>
</dbReference>
<keyword evidence="4" id="KW-1185">Reference proteome</keyword>
<dbReference type="RefSeq" id="WP_169279083.1">
    <property type="nucleotide sequence ID" value="NZ_CP051680.1"/>
</dbReference>
<proteinExistence type="predicted"/>
<protein>
    <submittedName>
        <fullName evidence="3">Fibronectin type III domain-containing protein</fullName>
    </submittedName>
</protein>
<feature type="chain" id="PRO_5030755256" evidence="1">
    <location>
        <begin position="27"/>
        <end position="242"/>
    </location>
</feature>
<dbReference type="KEGG" id="cheb:HH215_06055"/>
<reference evidence="3 4" key="1">
    <citation type="submission" date="2020-04" db="EMBL/GenBank/DDBJ databases">
        <title>Genome sequencing of novel species.</title>
        <authorList>
            <person name="Heo J."/>
            <person name="Kim S.-J."/>
            <person name="Kim J.-S."/>
            <person name="Hong S.-B."/>
            <person name="Kwon S.-W."/>
        </authorList>
    </citation>
    <scope>NUCLEOTIDE SEQUENCE [LARGE SCALE GENOMIC DNA]</scope>
    <source>
        <strain evidence="3 4">MFER-1</strain>
    </source>
</reference>
<keyword evidence="1" id="KW-0732">Signal</keyword>